<gene>
    <name evidence="1" type="ORF">PBI_KRATIO_94</name>
</gene>
<organism evidence="1 2">
    <name type="scientific">Mycobacterium phage Kratio</name>
    <dbReference type="NCBI Taxonomy" id="1606763"/>
    <lineage>
        <taxon>Viruses</taxon>
        <taxon>Duplodnaviria</taxon>
        <taxon>Heunggongvirae</taxon>
        <taxon>Uroviricota</taxon>
        <taxon>Caudoviricetes</taxon>
        <taxon>Weiservirinae</taxon>
        <taxon>Kratiovirus</taxon>
        <taxon>Kratiovirus kratio</taxon>
    </lineage>
</organism>
<dbReference type="KEGG" id="vg:26639338"/>
<evidence type="ECO:0000313" key="2">
    <source>
        <dbReference type="Proteomes" id="UP000032126"/>
    </source>
</evidence>
<dbReference type="Proteomes" id="UP000032126">
    <property type="component" value="Segment"/>
</dbReference>
<protein>
    <submittedName>
        <fullName evidence="1">Uncharacterized protein</fullName>
    </submittedName>
</protein>
<evidence type="ECO:0000313" key="1">
    <source>
        <dbReference type="EMBL" id="AJK27423.1"/>
    </source>
</evidence>
<accession>A0A0C5AIL5</accession>
<dbReference type="GeneID" id="26639338"/>
<sequence>MPLIISRTVKLDRYFGKCPVRGCKTRRVVDGAPYISAGGTAVPIFFGGFNGDQLVAAGLFCSDHHEHLKWTQLAGRHNPDKECNGVCMGAVGPSCDCACGGENHGRNHI</sequence>
<name>A0A0C5AIL5_9CAUD</name>
<keyword evidence="2" id="KW-1185">Reference proteome</keyword>
<dbReference type="RefSeq" id="YP_009212840.1">
    <property type="nucleotide sequence ID" value="NC_028947.1"/>
</dbReference>
<dbReference type="OrthoDB" id="12637at10239"/>
<proteinExistence type="predicted"/>
<reference evidence="1 2" key="1">
    <citation type="submission" date="2014-10" db="EMBL/GenBank/DDBJ databases">
        <authorList>
            <person name="Franco-Moreira L.J."/>
            <person name="Acosta-Bonilla D."/>
            <person name="Alvarado-Vega D.L."/>
            <person name="Berrios-Pagan L.R."/>
            <person name="Burgos-Santana G."/>
            <person name="Collazo-Rodriguez B.J."/>
            <person name="Cordero-Bernard G."/>
            <person name="Cotto-Rosario A."/>
            <person name="Dominguez-Rodriguez E."/>
            <person name="Figueroa-Negron P."/>
            <person name="Huertas-de-Jesus N.A."/>
            <person name="Leon-Rivera A."/>
            <person name="Llavona-Cartagena I.G."/>
            <person name="Machin-Rivera R."/>
            <person name="Maldonado-Rodriguez J.M."/>
            <person name="Maldonado-Vazquez N."/>
            <person name="Melendez-Rodriguez N."/>
            <person name="Merced-Carire N.D."/>
            <person name="Mora-Marrero P.M."/>
            <person name="Negron-Cruz N."/>
            <person name="Nieves-Mendez L."/>
            <person name="Pereira-Torres T.N."/>
            <person name="Perez-Otero J."/>
            <person name="Ramos-Gonzalez J."/>
            <person name="Ramos-Rivera M."/>
            <person name="Reyes-Aponte A.J."/>
            <person name="Rivera-Burgos M."/>
            <person name="Rodriguez-Arriaga L."/>
            <person name="Sanchez-Collazo M."/>
            <person name="Soto-Diaz O.R."/>
            <person name="Suarez-Marquez A.M."/>
            <person name="Velazquez-Fernandez A.L."/>
            <person name="Vives-Matos I."/>
            <person name="Rubin M.R."/>
            <person name="Vazquez E."/>
            <person name="Wang X."/>
            <person name="Crowell R."/>
            <person name="Bostrom M.A."/>
            <person name="Burke M."/>
            <person name="Wright G.M."/>
            <person name="Gregory S.G."/>
            <person name="Colman S.D."/>
            <person name="Anders K.R."/>
            <person name="Braun M.A."/>
            <person name="Delesalle V.A."/>
            <person name="Hughes L.E."/>
            <person name="Ware V.C."/>
            <person name="Bradley K.W."/>
            <person name="Barker L.P."/>
            <person name="Asai D.J."/>
            <person name="Bowman C.A."/>
            <person name="Russell D.A."/>
            <person name="Pope W.H."/>
            <person name="Jacobs-Sera D."/>
            <person name="Hendrix R.W."/>
            <person name="Hatfull G.F."/>
        </authorList>
    </citation>
    <scope>NUCLEOTIDE SEQUENCE [LARGE SCALE GENOMIC DNA]</scope>
</reference>
<dbReference type="EMBL" id="KM923971">
    <property type="protein sequence ID" value="AJK27423.1"/>
    <property type="molecule type" value="Genomic_DNA"/>
</dbReference>